<proteinExistence type="predicted"/>
<sequence>KKAVSNILGYGEKDLDILFSDIWGNKMCSLKFIKQLNPEF</sequence>
<dbReference type="EMBL" id="BARS01023765">
    <property type="protein sequence ID" value="GAG00617.1"/>
    <property type="molecule type" value="Genomic_DNA"/>
</dbReference>
<feature type="non-terminal residue" evidence="1">
    <location>
        <position position="1"/>
    </location>
</feature>
<name>X0UMT9_9ZZZZ</name>
<comment type="caution">
    <text evidence="1">The sequence shown here is derived from an EMBL/GenBank/DDBJ whole genome shotgun (WGS) entry which is preliminary data.</text>
</comment>
<protein>
    <submittedName>
        <fullName evidence="1">Uncharacterized protein</fullName>
    </submittedName>
</protein>
<evidence type="ECO:0000313" key="1">
    <source>
        <dbReference type="EMBL" id="GAG00617.1"/>
    </source>
</evidence>
<gene>
    <name evidence="1" type="ORF">S01H1_37820</name>
</gene>
<organism evidence="1">
    <name type="scientific">marine sediment metagenome</name>
    <dbReference type="NCBI Taxonomy" id="412755"/>
    <lineage>
        <taxon>unclassified sequences</taxon>
        <taxon>metagenomes</taxon>
        <taxon>ecological metagenomes</taxon>
    </lineage>
</organism>
<reference evidence="1" key="1">
    <citation type="journal article" date="2014" name="Front. Microbiol.">
        <title>High frequency of phylogenetically diverse reductive dehalogenase-homologous genes in deep subseafloor sedimentary metagenomes.</title>
        <authorList>
            <person name="Kawai M."/>
            <person name="Futagami T."/>
            <person name="Toyoda A."/>
            <person name="Takaki Y."/>
            <person name="Nishi S."/>
            <person name="Hori S."/>
            <person name="Arai W."/>
            <person name="Tsubouchi T."/>
            <person name="Morono Y."/>
            <person name="Uchiyama I."/>
            <person name="Ito T."/>
            <person name="Fujiyama A."/>
            <person name="Inagaki F."/>
            <person name="Takami H."/>
        </authorList>
    </citation>
    <scope>NUCLEOTIDE SEQUENCE</scope>
    <source>
        <strain evidence="1">Expedition CK06-06</strain>
    </source>
</reference>
<accession>X0UMT9</accession>
<dbReference type="AlphaFoldDB" id="X0UMT9"/>